<feature type="domain" description="C2H2-type" evidence="9">
    <location>
        <begin position="259"/>
        <end position="282"/>
    </location>
</feature>
<keyword evidence="10" id="KW-1185">Reference proteome</keyword>
<evidence type="ECO:0000256" key="8">
    <source>
        <dbReference type="SAM" id="MobiDB-lite"/>
    </source>
</evidence>
<keyword evidence="2" id="KW-0479">Metal-binding</keyword>
<protein>
    <submittedName>
        <fullName evidence="11 12">Zinc finger protein 34-like</fullName>
    </submittedName>
</protein>
<dbReference type="RefSeq" id="XP_052133602.1">
    <property type="nucleotide sequence ID" value="XM_052277642.1"/>
</dbReference>
<dbReference type="PANTHER" id="PTHR16515">
    <property type="entry name" value="PR DOMAIN ZINC FINGER PROTEIN"/>
    <property type="match status" value="1"/>
</dbReference>
<feature type="domain" description="C2H2-type" evidence="9">
    <location>
        <begin position="232"/>
        <end position="255"/>
    </location>
</feature>
<dbReference type="AlphaFoldDB" id="A0A9C6XWM8"/>
<proteinExistence type="predicted"/>
<evidence type="ECO:0000256" key="5">
    <source>
        <dbReference type="ARBA" id="ARBA00022833"/>
    </source>
</evidence>
<dbReference type="SUPFAM" id="SSF57667">
    <property type="entry name" value="beta-beta-alpha zinc fingers"/>
    <property type="match status" value="2"/>
</dbReference>
<dbReference type="GO" id="GO:0008270">
    <property type="term" value="F:zinc ion binding"/>
    <property type="evidence" value="ECO:0007669"/>
    <property type="project" value="UniProtKB-KW"/>
</dbReference>
<reference evidence="11 12" key="1">
    <citation type="submission" date="2025-04" db="UniProtKB">
        <authorList>
            <consortium name="RefSeq"/>
        </authorList>
    </citation>
    <scope>IDENTIFICATION</scope>
    <source>
        <tissue evidence="11 12">Whole organism</tissue>
    </source>
</reference>
<dbReference type="Proteomes" id="UP000504606">
    <property type="component" value="Unplaced"/>
</dbReference>
<evidence type="ECO:0000256" key="7">
    <source>
        <dbReference type="PROSITE-ProRule" id="PRU00042"/>
    </source>
</evidence>
<keyword evidence="3" id="KW-0677">Repeat</keyword>
<dbReference type="RefSeq" id="XP_052133603.1">
    <property type="nucleotide sequence ID" value="XM_052277643.1"/>
</dbReference>
<evidence type="ECO:0000256" key="4">
    <source>
        <dbReference type="ARBA" id="ARBA00022771"/>
    </source>
</evidence>
<evidence type="ECO:0000259" key="9">
    <source>
        <dbReference type="PROSITE" id="PS50157"/>
    </source>
</evidence>
<dbReference type="Pfam" id="PF00096">
    <property type="entry name" value="zf-C2H2"/>
    <property type="match status" value="4"/>
</dbReference>
<feature type="compositionally biased region" description="Basic and acidic residues" evidence="8">
    <location>
        <begin position="191"/>
        <end position="208"/>
    </location>
</feature>
<evidence type="ECO:0000256" key="1">
    <source>
        <dbReference type="ARBA" id="ARBA00004123"/>
    </source>
</evidence>
<evidence type="ECO:0000256" key="6">
    <source>
        <dbReference type="ARBA" id="ARBA00023242"/>
    </source>
</evidence>
<evidence type="ECO:0000313" key="12">
    <source>
        <dbReference type="RefSeq" id="XP_052133603.1"/>
    </source>
</evidence>
<dbReference type="SMART" id="SM00355">
    <property type="entry name" value="ZnF_C2H2"/>
    <property type="match status" value="4"/>
</dbReference>
<keyword evidence="4 7" id="KW-0863">Zinc-finger</keyword>
<feature type="region of interest" description="Disordered" evidence="8">
    <location>
        <begin position="186"/>
        <end position="217"/>
    </location>
</feature>
<keyword evidence="6" id="KW-0539">Nucleus</keyword>
<dbReference type="PROSITE" id="PS50157">
    <property type="entry name" value="ZINC_FINGER_C2H2_2"/>
    <property type="match status" value="4"/>
</dbReference>
<dbReference type="FunFam" id="3.30.160.60:FF:000340">
    <property type="entry name" value="zinc finger protein 473 isoform X1"/>
    <property type="match status" value="1"/>
</dbReference>
<dbReference type="PANTHER" id="PTHR16515:SF66">
    <property type="entry name" value="C2H2-TYPE DOMAIN-CONTAINING PROTEIN"/>
    <property type="match status" value="1"/>
</dbReference>
<dbReference type="InterPro" id="IPR050331">
    <property type="entry name" value="Zinc_finger"/>
</dbReference>
<dbReference type="InterPro" id="IPR036236">
    <property type="entry name" value="Znf_C2H2_sf"/>
</dbReference>
<dbReference type="Gene3D" id="3.30.160.60">
    <property type="entry name" value="Classic Zinc Finger"/>
    <property type="match status" value="4"/>
</dbReference>
<name>A0A9C6XWM8_FRAOC</name>
<dbReference type="GeneID" id="113216665"/>
<gene>
    <name evidence="11 12" type="primary">LOC113216665</name>
</gene>
<sequence length="346" mass="38247">MPLNVKGWSSDPADTMYLQRSALLAGDDPLAVTTSTPLSCDAFRGEDPGEVFFGKDPDGIKLKQEDDQLGLVVTACFSLQQYPVEDWACSVGDATDLDLQPEEGPVDGDDPLAVTASSPLFSDAFRVEDPGEVFFGKSPEDIKLKQEAGQRGLVVTECFALQLKQFPVDDASCSVGDAERGAPQLIVKGSADGEVKREQPDGDVKEPDGQNNDEADQKDLKVLRKKGGFKKYTCSECNREFRFPSALLRHMLVHSVGSFECDICKKCFKRADLLKSHKKVHTAGSVKPFICDLCKKRFVHKGHIVRHMRIHTGEKPYICEICKKGCSQKESLVKHLRIHTGEKPYK</sequence>
<evidence type="ECO:0000256" key="2">
    <source>
        <dbReference type="ARBA" id="ARBA00022723"/>
    </source>
</evidence>
<feature type="domain" description="C2H2-type" evidence="9">
    <location>
        <begin position="289"/>
        <end position="316"/>
    </location>
</feature>
<dbReference type="OrthoDB" id="8117402at2759"/>
<feature type="domain" description="C2H2-type" evidence="9">
    <location>
        <begin position="317"/>
        <end position="344"/>
    </location>
</feature>
<dbReference type="GO" id="GO:0010468">
    <property type="term" value="P:regulation of gene expression"/>
    <property type="evidence" value="ECO:0007669"/>
    <property type="project" value="TreeGrafter"/>
</dbReference>
<dbReference type="GO" id="GO:0005634">
    <property type="term" value="C:nucleus"/>
    <property type="evidence" value="ECO:0007669"/>
    <property type="project" value="UniProtKB-SubCell"/>
</dbReference>
<evidence type="ECO:0000256" key="3">
    <source>
        <dbReference type="ARBA" id="ARBA00022737"/>
    </source>
</evidence>
<organism evidence="10 11">
    <name type="scientific">Frankliniella occidentalis</name>
    <name type="common">Western flower thrips</name>
    <name type="synonym">Euthrips occidentalis</name>
    <dbReference type="NCBI Taxonomy" id="133901"/>
    <lineage>
        <taxon>Eukaryota</taxon>
        <taxon>Metazoa</taxon>
        <taxon>Ecdysozoa</taxon>
        <taxon>Arthropoda</taxon>
        <taxon>Hexapoda</taxon>
        <taxon>Insecta</taxon>
        <taxon>Pterygota</taxon>
        <taxon>Neoptera</taxon>
        <taxon>Paraneoptera</taxon>
        <taxon>Thysanoptera</taxon>
        <taxon>Terebrantia</taxon>
        <taxon>Thripoidea</taxon>
        <taxon>Thripidae</taxon>
        <taxon>Frankliniella</taxon>
    </lineage>
</organism>
<dbReference type="FunFam" id="3.30.160.60:FF:001573">
    <property type="entry name" value="Zinc finger protein 407"/>
    <property type="match status" value="1"/>
</dbReference>
<evidence type="ECO:0000313" key="11">
    <source>
        <dbReference type="RefSeq" id="XP_052133602.1"/>
    </source>
</evidence>
<dbReference type="PROSITE" id="PS00028">
    <property type="entry name" value="ZINC_FINGER_C2H2_1"/>
    <property type="match status" value="3"/>
</dbReference>
<evidence type="ECO:0000313" key="10">
    <source>
        <dbReference type="Proteomes" id="UP000504606"/>
    </source>
</evidence>
<dbReference type="KEGG" id="foc:113216665"/>
<accession>A0A9C6XWM8</accession>
<keyword evidence="5" id="KW-0862">Zinc</keyword>
<dbReference type="InterPro" id="IPR013087">
    <property type="entry name" value="Znf_C2H2_type"/>
</dbReference>
<dbReference type="FunFam" id="3.30.160.60:FF:000759">
    <property type="entry name" value="zinc finger protein 16"/>
    <property type="match status" value="1"/>
</dbReference>
<comment type="subcellular location">
    <subcellularLocation>
        <location evidence="1">Nucleus</location>
    </subcellularLocation>
</comment>